<dbReference type="AlphaFoldDB" id="A0A8F7XY34"/>
<gene>
    <name evidence="1" type="ORF">KH265_03240</name>
</gene>
<evidence type="ECO:0000313" key="2">
    <source>
        <dbReference type="Proteomes" id="UP000739069"/>
    </source>
</evidence>
<dbReference type="EMBL" id="JAGZXI010000003">
    <property type="protein sequence ID" value="MBS6634667.1"/>
    <property type="molecule type" value="Genomic_DNA"/>
</dbReference>
<organism evidence="1 2">
    <name type="scientific">Rothia mucilaginosa</name>
    <dbReference type="NCBI Taxonomy" id="43675"/>
    <lineage>
        <taxon>Bacteria</taxon>
        <taxon>Bacillati</taxon>
        <taxon>Actinomycetota</taxon>
        <taxon>Actinomycetes</taxon>
        <taxon>Micrococcales</taxon>
        <taxon>Micrococcaceae</taxon>
        <taxon>Rothia</taxon>
    </lineage>
</organism>
<dbReference type="Proteomes" id="UP000739069">
    <property type="component" value="Unassembled WGS sequence"/>
</dbReference>
<name>A0A8F7XY34_9MICC</name>
<proteinExistence type="predicted"/>
<reference evidence="1" key="1">
    <citation type="submission" date="2021-02" db="EMBL/GenBank/DDBJ databases">
        <title>Infant gut strain persistence is associated with maternal origin, phylogeny, and functional potential including surface adhesion and iron acquisition.</title>
        <authorList>
            <person name="Lou Y.C."/>
        </authorList>
    </citation>
    <scope>NUCLEOTIDE SEQUENCE</scope>
    <source>
        <strain evidence="1">L1_008_092G1_dasL1_008_092G1_concoct_16</strain>
    </source>
</reference>
<evidence type="ECO:0000313" key="1">
    <source>
        <dbReference type="EMBL" id="MBS6634667.1"/>
    </source>
</evidence>
<accession>A0A8F7XY34</accession>
<dbReference type="RefSeq" id="WP_219100917.1">
    <property type="nucleotide sequence ID" value="NZ_CP079822.1"/>
</dbReference>
<protein>
    <submittedName>
        <fullName evidence="1">Uncharacterized protein</fullName>
    </submittedName>
</protein>
<sequence length="291" mass="33183">MATSPSHALGQIAGYMMEQAFYDMLLPIAYEFDLYVDRQGPRPARGQKKKVTWVDVHQNKHDLDFVLERGGTQEIIGTPVAFIESAWRRYTKHSVNKAGEIANALIPLRRTYHFANPFLGALVAGEWTQGGISQMESQGIDVLHFPMELLVDSFRVENIDFWFDEKTSADHMAAQVKRWASIGDAGQQNVILSLRENAENQFSNFAGRLREHLSRKIDSIFILPLYGVNYVAQNLDEALGFLARMKNSKGMSDDLKFTRVEIQIRYSNSTNINASFTSYMEAIAWLRQNYM</sequence>
<comment type="caution">
    <text evidence="1">The sequence shown here is derived from an EMBL/GenBank/DDBJ whole genome shotgun (WGS) entry which is preliminary data.</text>
</comment>
<dbReference type="REBASE" id="513539">
    <property type="entry name" value="Rmu405ORF7105P"/>
</dbReference>